<dbReference type="OrthoDB" id="2742985at2759"/>
<organism evidence="2 3">
    <name type="scientific">Lipomyces starkeyi NRRL Y-11557</name>
    <dbReference type="NCBI Taxonomy" id="675824"/>
    <lineage>
        <taxon>Eukaryota</taxon>
        <taxon>Fungi</taxon>
        <taxon>Dikarya</taxon>
        <taxon>Ascomycota</taxon>
        <taxon>Saccharomycotina</taxon>
        <taxon>Lipomycetes</taxon>
        <taxon>Lipomycetales</taxon>
        <taxon>Lipomycetaceae</taxon>
        <taxon>Lipomyces</taxon>
    </lineage>
</organism>
<keyword evidence="1" id="KW-0732">Signal</keyword>
<name>A0A1E3PZC5_LIPST</name>
<keyword evidence="3" id="KW-1185">Reference proteome</keyword>
<reference evidence="2 3" key="1">
    <citation type="journal article" date="2016" name="Proc. Natl. Acad. Sci. U.S.A.">
        <title>Comparative genomics of biotechnologically important yeasts.</title>
        <authorList>
            <person name="Riley R."/>
            <person name="Haridas S."/>
            <person name="Wolfe K.H."/>
            <person name="Lopes M.R."/>
            <person name="Hittinger C.T."/>
            <person name="Goeker M."/>
            <person name="Salamov A.A."/>
            <person name="Wisecaver J.H."/>
            <person name="Long T.M."/>
            <person name="Calvey C.H."/>
            <person name="Aerts A.L."/>
            <person name="Barry K.W."/>
            <person name="Choi C."/>
            <person name="Clum A."/>
            <person name="Coughlan A.Y."/>
            <person name="Deshpande S."/>
            <person name="Douglass A.P."/>
            <person name="Hanson S.J."/>
            <person name="Klenk H.-P."/>
            <person name="LaButti K.M."/>
            <person name="Lapidus A."/>
            <person name="Lindquist E.A."/>
            <person name="Lipzen A.M."/>
            <person name="Meier-Kolthoff J.P."/>
            <person name="Ohm R.A."/>
            <person name="Otillar R.P."/>
            <person name="Pangilinan J.L."/>
            <person name="Peng Y."/>
            <person name="Rokas A."/>
            <person name="Rosa C.A."/>
            <person name="Scheuner C."/>
            <person name="Sibirny A.A."/>
            <person name="Slot J.C."/>
            <person name="Stielow J.B."/>
            <person name="Sun H."/>
            <person name="Kurtzman C.P."/>
            <person name="Blackwell M."/>
            <person name="Grigoriev I.V."/>
            <person name="Jeffries T.W."/>
        </authorList>
    </citation>
    <scope>NUCLEOTIDE SEQUENCE [LARGE SCALE GENOMIC DNA]</scope>
    <source>
        <strain evidence="2 3">NRRL Y-11557</strain>
    </source>
</reference>
<gene>
    <name evidence="2" type="ORF">LIPSTDRAFT_65159</name>
</gene>
<feature type="chain" id="PRO_5009134047" description="Cyanovirin-N domain-containing protein" evidence="1">
    <location>
        <begin position="20"/>
        <end position="150"/>
    </location>
</feature>
<feature type="signal peptide" evidence="1">
    <location>
        <begin position="1"/>
        <end position="19"/>
    </location>
</feature>
<accession>A0A1E3PZC5</accession>
<dbReference type="Proteomes" id="UP000094385">
    <property type="component" value="Unassembled WGS sequence"/>
</dbReference>
<dbReference type="EMBL" id="KV454299">
    <property type="protein sequence ID" value="ODQ70700.1"/>
    <property type="molecule type" value="Genomic_DNA"/>
</dbReference>
<evidence type="ECO:0000313" key="3">
    <source>
        <dbReference type="Proteomes" id="UP000094385"/>
    </source>
</evidence>
<proteinExistence type="predicted"/>
<sequence length="150" mass="16221">MYPLFLLTVLLNLAVLCSADFHVSAVVSGSVQYCSNDGACQDNYNNYVVACPSNYWNCNCFTDLDRGVLAAGDIQDTVGLSFFQLDAGLCGMSALNFYQQGDGSWQFYVDGGDGTLQGTCYSNSASDYCWNVLGSASVADRLVCYSYICN</sequence>
<evidence type="ECO:0000313" key="2">
    <source>
        <dbReference type="EMBL" id="ODQ70700.1"/>
    </source>
</evidence>
<evidence type="ECO:0000256" key="1">
    <source>
        <dbReference type="SAM" id="SignalP"/>
    </source>
</evidence>
<dbReference type="AlphaFoldDB" id="A0A1E3PZC5"/>
<evidence type="ECO:0008006" key="4">
    <source>
        <dbReference type="Google" id="ProtNLM"/>
    </source>
</evidence>
<protein>
    <recommendedName>
        <fullName evidence="4">Cyanovirin-N domain-containing protein</fullName>
    </recommendedName>
</protein>